<keyword evidence="8 11" id="KW-0812">Transmembrane</keyword>
<name>A0A7D5KHW6_9EURY</name>
<evidence type="ECO:0000256" key="4">
    <source>
        <dbReference type="ARBA" id="ARBA00006263"/>
    </source>
</evidence>
<organism evidence="12 13">
    <name type="scientific">Halorarum halophilum</name>
    <dbReference type="NCBI Taxonomy" id="2743090"/>
    <lineage>
        <taxon>Archaea</taxon>
        <taxon>Methanobacteriati</taxon>
        <taxon>Methanobacteriota</taxon>
        <taxon>Stenosarchaea group</taxon>
        <taxon>Halobacteria</taxon>
        <taxon>Halobacteriales</taxon>
        <taxon>Haloferacaceae</taxon>
        <taxon>Halorarum</taxon>
    </lineage>
</organism>
<evidence type="ECO:0000256" key="6">
    <source>
        <dbReference type="ARBA" id="ARBA00022475"/>
    </source>
</evidence>
<dbReference type="GO" id="GO:0015420">
    <property type="term" value="F:ABC-type vitamin B12 transporter activity"/>
    <property type="evidence" value="ECO:0007669"/>
    <property type="project" value="UniProtKB-UniRule"/>
</dbReference>
<dbReference type="NCBIfam" id="TIGR00380">
    <property type="entry name" value="cobal_cbiB"/>
    <property type="match status" value="1"/>
</dbReference>
<evidence type="ECO:0000256" key="10">
    <source>
        <dbReference type="ARBA" id="ARBA00023136"/>
    </source>
</evidence>
<dbReference type="AlphaFoldDB" id="A0A7D5KHW6"/>
<evidence type="ECO:0000256" key="2">
    <source>
        <dbReference type="ARBA" id="ARBA00004651"/>
    </source>
</evidence>
<comment type="subcellular location">
    <subcellularLocation>
        <location evidence="2 11">Cell membrane</location>
        <topology evidence="2 11">Multi-pass membrane protein</topology>
    </subcellularLocation>
</comment>
<feature type="transmembrane region" description="Helical" evidence="11">
    <location>
        <begin position="154"/>
        <end position="180"/>
    </location>
</feature>
<evidence type="ECO:0000256" key="1">
    <source>
        <dbReference type="ARBA" id="ARBA00003384"/>
    </source>
</evidence>
<dbReference type="GO" id="GO:0009236">
    <property type="term" value="P:cobalamin biosynthetic process"/>
    <property type="evidence" value="ECO:0007669"/>
    <property type="project" value="UniProtKB-UniRule"/>
</dbReference>
<comment type="caution">
    <text evidence="11">Lacks conserved residue(s) required for the propagation of feature annotation.</text>
</comment>
<evidence type="ECO:0000256" key="9">
    <source>
        <dbReference type="ARBA" id="ARBA00022989"/>
    </source>
</evidence>
<sequence length="308" mass="30806">MTAGAVLVAAGLDALLAEPPARVHPVALFGRLVDPLDRDWGRPRAVGVGAASLLPLLAAGVPFGLVLAASSVDPRAGAALAGLVLFSASSLRMLLGAARRTIVESESDLAAARESLLALAGRDAASLSAGQVRSAAVESLAENLADGLVAPLGAFTLAGFVAGVAAPGLALPLAAAAAAWTKAVNTLDSMFGYREKPVGWAPARLDDVVMWLPARVTALLLALAAGRPDALLAARRDARAPPSPNSGWPMATLAHVLGVRLEKPGVYDLPGGGDYPSVADGLRALGVTAFAGVVAVAGAVGLLWGVAP</sequence>
<evidence type="ECO:0000313" key="12">
    <source>
        <dbReference type="EMBL" id="QLG29556.1"/>
    </source>
</evidence>
<feature type="transmembrane region" description="Helical" evidence="11">
    <location>
        <begin position="284"/>
        <end position="307"/>
    </location>
</feature>
<dbReference type="GO" id="GO:0048472">
    <property type="term" value="F:threonine-phosphate decarboxylase activity"/>
    <property type="evidence" value="ECO:0007669"/>
    <property type="project" value="InterPro"/>
</dbReference>
<protein>
    <recommendedName>
        <fullName evidence="5 11">Probable cobalamin biosynthesis protein CobD</fullName>
    </recommendedName>
</protein>
<keyword evidence="13" id="KW-1185">Reference proteome</keyword>
<feature type="transmembrane region" description="Helical" evidence="11">
    <location>
        <begin position="76"/>
        <end position="95"/>
    </location>
</feature>
<evidence type="ECO:0000313" key="13">
    <source>
        <dbReference type="Proteomes" id="UP000509750"/>
    </source>
</evidence>
<dbReference type="KEGG" id="halg:HUG10_16695"/>
<keyword evidence="6 11" id="KW-1003">Cell membrane</keyword>
<evidence type="ECO:0000256" key="5">
    <source>
        <dbReference type="ARBA" id="ARBA00016185"/>
    </source>
</evidence>
<reference evidence="12 13" key="1">
    <citation type="submission" date="2020-07" db="EMBL/GenBank/DDBJ databases">
        <title>Gai3-2, isolated from salt lake.</title>
        <authorList>
            <person name="Cui H."/>
            <person name="Shi X."/>
        </authorList>
    </citation>
    <scope>NUCLEOTIDE SEQUENCE [LARGE SCALE GENOMIC DNA]</scope>
    <source>
        <strain evidence="12 13">Gai3-2</strain>
    </source>
</reference>
<dbReference type="HAMAP" id="MF_00024">
    <property type="entry name" value="CobD_CbiB"/>
    <property type="match status" value="1"/>
</dbReference>
<gene>
    <name evidence="11 12" type="primary">cobD</name>
    <name evidence="12" type="ORF">HUG10_16695</name>
</gene>
<evidence type="ECO:0000256" key="8">
    <source>
        <dbReference type="ARBA" id="ARBA00022692"/>
    </source>
</evidence>
<dbReference type="PANTHER" id="PTHR34308">
    <property type="entry name" value="COBALAMIN BIOSYNTHESIS PROTEIN CBIB"/>
    <property type="match status" value="1"/>
</dbReference>
<comment type="similarity">
    <text evidence="4 11">Belongs to the CobD/CbiB family.</text>
</comment>
<keyword evidence="9 11" id="KW-1133">Transmembrane helix</keyword>
<evidence type="ECO:0000256" key="11">
    <source>
        <dbReference type="HAMAP-Rule" id="MF_00024"/>
    </source>
</evidence>
<dbReference type="GO" id="GO:0005886">
    <property type="term" value="C:plasma membrane"/>
    <property type="evidence" value="ECO:0007669"/>
    <property type="project" value="UniProtKB-SubCell"/>
</dbReference>
<dbReference type="Pfam" id="PF03186">
    <property type="entry name" value="CobD_Cbib"/>
    <property type="match status" value="1"/>
</dbReference>
<dbReference type="InterPro" id="IPR004485">
    <property type="entry name" value="Cobalamin_biosynth_CobD/CbiB"/>
</dbReference>
<dbReference type="UniPathway" id="UPA00148"/>
<dbReference type="PANTHER" id="PTHR34308:SF1">
    <property type="entry name" value="COBALAMIN BIOSYNTHESIS PROTEIN CBIB"/>
    <property type="match status" value="1"/>
</dbReference>
<accession>A0A7D5KHW6</accession>
<feature type="transmembrane region" description="Helical" evidence="11">
    <location>
        <begin position="45"/>
        <end position="69"/>
    </location>
</feature>
<keyword evidence="7 11" id="KW-0169">Cobalamin biosynthesis</keyword>
<keyword evidence="10 11" id="KW-0472">Membrane</keyword>
<dbReference type="Proteomes" id="UP000509750">
    <property type="component" value="Chromosome"/>
</dbReference>
<comment type="pathway">
    <text evidence="3 11">Cofactor biosynthesis; adenosylcobalamin biosynthesis.</text>
</comment>
<evidence type="ECO:0000256" key="3">
    <source>
        <dbReference type="ARBA" id="ARBA00004953"/>
    </source>
</evidence>
<dbReference type="EMBL" id="CP058529">
    <property type="protein sequence ID" value="QLG29556.1"/>
    <property type="molecule type" value="Genomic_DNA"/>
</dbReference>
<evidence type="ECO:0000256" key="7">
    <source>
        <dbReference type="ARBA" id="ARBA00022573"/>
    </source>
</evidence>
<dbReference type="OrthoDB" id="46105at2157"/>
<proteinExistence type="inferred from homology"/>
<comment type="function">
    <text evidence="1 11">Converts cobyric acid to cobinamide by the addition of aminopropanol on the F carboxylic group.</text>
</comment>